<feature type="transmembrane region" description="Helical" evidence="1">
    <location>
        <begin position="239"/>
        <end position="261"/>
    </location>
</feature>
<dbReference type="STRING" id="398512.Bccel_0831"/>
<evidence type="ECO:0000259" key="2">
    <source>
        <dbReference type="Pfam" id="PF05362"/>
    </source>
</evidence>
<protein>
    <submittedName>
        <fullName evidence="3">Peptidase S16 lon domain protein</fullName>
    </submittedName>
</protein>
<dbReference type="Pfam" id="PF05362">
    <property type="entry name" value="Lon_C"/>
    <property type="match status" value="1"/>
</dbReference>
<dbReference type="GO" id="GO:0006508">
    <property type="term" value="P:proteolysis"/>
    <property type="evidence" value="ECO:0007669"/>
    <property type="project" value="InterPro"/>
</dbReference>
<accession>A0A0L6JI92</accession>
<dbReference type="Proteomes" id="UP000036923">
    <property type="component" value="Unassembled WGS sequence"/>
</dbReference>
<comment type="caution">
    <text evidence="3">The sequence shown here is derived from an EMBL/GenBank/DDBJ whole genome shotgun (WGS) entry which is preliminary data.</text>
</comment>
<dbReference type="Gene3D" id="3.30.230.10">
    <property type="match status" value="1"/>
</dbReference>
<keyword evidence="1" id="KW-1133">Transmembrane helix</keyword>
<feature type="domain" description="Lon proteolytic" evidence="2">
    <location>
        <begin position="106"/>
        <end position="186"/>
    </location>
</feature>
<evidence type="ECO:0000256" key="1">
    <source>
        <dbReference type="SAM" id="Phobius"/>
    </source>
</evidence>
<dbReference type="InterPro" id="IPR008269">
    <property type="entry name" value="Lon_proteolytic"/>
</dbReference>
<dbReference type="SUPFAM" id="SSF54211">
    <property type="entry name" value="Ribosomal protein S5 domain 2-like"/>
    <property type="match status" value="1"/>
</dbReference>
<dbReference type="InterPro" id="IPR014721">
    <property type="entry name" value="Ribsml_uS5_D2-typ_fold_subgr"/>
</dbReference>
<dbReference type="eggNOG" id="ENOG5033ZH3">
    <property type="taxonomic scope" value="Bacteria"/>
</dbReference>
<dbReference type="GO" id="GO:0004176">
    <property type="term" value="F:ATP-dependent peptidase activity"/>
    <property type="evidence" value="ECO:0007669"/>
    <property type="project" value="InterPro"/>
</dbReference>
<keyword evidence="1" id="KW-0812">Transmembrane</keyword>
<name>A0A0L6JI92_9FIRM</name>
<reference evidence="4" key="1">
    <citation type="submission" date="2015-07" db="EMBL/GenBank/DDBJ databases">
        <title>Near-Complete Genome Sequence of the Cellulolytic Bacterium Bacteroides (Pseudobacteroides) cellulosolvens ATCC 35603.</title>
        <authorList>
            <person name="Dassa B."/>
            <person name="Utturkar S.M."/>
            <person name="Klingeman D.M."/>
            <person name="Hurt R.A."/>
            <person name="Keller M."/>
            <person name="Xu J."/>
            <person name="Reddy Y.H.K."/>
            <person name="Borovok I."/>
            <person name="Grinberg I.R."/>
            <person name="Lamed R."/>
            <person name="Zhivin O."/>
            <person name="Bayer E.A."/>
            <person name="Brown S.D."/>
        </authorList>
    </citation>
    <scope>NUCLEOTIDE SEQUENCE [LARGE SCALE GENOMIC DNA]</scope>
    <source>
        <strain evidence="4">DSM 2933</strain>
    </source>
</reference>
<keyword evidence="1" id="KW-0472">Membrane</keyword>
<proteinExistence type="predicted"/>
<dbReference type="InterPro" id="IPR020568">
    <property type="entry name" value="Ribosomal_Su5_D2-typ_SF"/>
</dbReference>
<dbReference type="RefSeq" id="WP_036940976.1">
    <property type="nucleotide sequence ID" value="NZ_JQKC01000014.1"/>
</dbReference>
<organism evidence="3 4">
    <name type="scientific">Pseudobacteroides cellulosolvens ATCC 35603 = DSM 2933</name>
    <dbReference type="NCBI Taxonomy" id="398512"/>
    <lineage>
        <taxon>Bacteria</taxon>
        <taxon>Bacillati</taxon>
        <taxon>Bacillota</taxon>
        <taxon>Clostridia</taxon>
        <taxon>Eubacteriales</taxon>
        <taxon>Oscillospiraceae</taxon>
        <taxon>Pseudobacteroides</taxon>
    </lineage>
</organism>
<dbReference type="AlphaFoldDB" id="A0A0L6JI92"/>
<keyword evidence="4" id="KW-1185">Reference proteome</keyword>
<sequence length="518" mass="58839">MNVYALFDNATAEIVKIDFIEYDSGSPIHIYFIQKQNNIKQSIERAINAAYMEIFSGELKYQQKKYITISPKPFEQQVCGSSAALPYAISFVLSIIDNGYIQCDTPSWDKISATGEIDIYGNVIAISSIKQKITAAINEKFDVVFFPSQNLQELSQIRNEEPQFDELLIKSNLKLIPVSTIRQVLCEIGIFKNVKTNNNDVTPLNNNLKVGDEIKHQNLQSDIKKEKSKSVNKKVKKNYVFQFGSALAFIISVIIIFKYIYPVNSINKNSNSAFTYTSSAPTQEPIHTPYKNTGISATISTIDPTPTKIYTYSRIPTVTVPASPVSGIMSTNTPVPTRVIKKPSSLILFNSTNKDVFKWDYNTDNVTTEYDNNSKKAVKLHYDLTNKGSSIFIYNLKENYININNVLLKNNQISFRLKRNINNTANTMHILFIFKNGKEKAYYVFNDIKTKPGSNDKLKYDGKKEWGQKILDFNSFSPRIDIKDVLNLEEIHFIITNEFSRHDEGGTGDIYISDLTFS</sequence>
<dbReference type="EMBL" id="LGTC01000001">
    <property type="protein sequence ID" value="KNY25571.1"/>
    <property type="molecule type" value="Genomic_DNA"/>
</dbReference>
<gene>
    <name evidence="3" type="ORF">Bccel_0831</name>
</gene>
<evidence type="ECO:0000313" key="3">
    <source>
        <dbReference type="EMBL" id="KNY25571.1"/>
    </source>
</evidence>
<dbReference type="OrthoDB" id="220114at2"/>
<evidence type="ECO:0000313" key="4">
    <source>
        <dbReference type="Proteomes" id="UP000036923"/>
    </source>
</evidence>
<dbReference type="GO" id="GO:0004252">
    <property type="term" value="F:serine-type endopeptidase activity"/>
    <property type="evidence" value="ECO:0007669"/>
    <property type="project" value="InterPro"/>
</dbReference>